<dbReference type="InterPro" id="IPR032639">
    <property type="entry name" value="Tex_YqgF"/>
</dbReference>
<reference evidence="2 3" key="1">
    <citation type="submission" date="2017-02" db="EMBL/GenBank/DDBJ databases">
        <title>Complete genome sequences of Mycobacterium kansasii strains isolated from rhesus macaques.</title>
        <authorList>
            <person name="Panda A."/>
            <person name="Nagaraj S."/>
            <person name="Zhao X."/>
            <person name="Tettelin H."/>
            <person name="Detolla L.J."/>
        </authorList>
    </citation>
    <scope>NUCLEOTIDE SEQUENCE [LARGE SCALE GENOMIC DNA]</scope>
    <source>
        <strain evidence="2 3">11-3469</strain>
    </source>
</reference>
<dbReference type="AlphaFoldDB" id="A0A1V3XEL0"/>
<dbReference type="GO" id="GO:0003735">
    <property type="term" value="F:structural constituent of ribosome"/>
    <property type="evidence" value="ECO:0007669"/>
    <property type="project" value="TreeGrafter"/>
</dbReference>
<protein>
    <submittedName>
        <fullName evidence="2">Tex-like N-terminal domain protein</fullName>
    </submittedName>
</protein>
<dbReference type="InterPro" id="IPR050437">
    <property type="entry name" value="Ribos_protein_bS1-like"/>
</dbReference>
<dbReference type="FunFam" id="1.10.10.650:FF:000001">
    <property type="entry name" value="S1 RNA-binding domain 1"/>
    <property type="match status" value="1"/>
</dbReference>
<dbReference type="InterPro" id="IPR037027">
    <property type="entry name" value="YqgF/RNaseH-like_dom_sf"/>
</dbReference>
<dbReference type="Proteomes" id="UP000188532">
    <property type="component" value="Unassembled WGS sequence"/>
</dbReference>
<dbReference type="InterPro" id="IPR012337">
    <property type="entry name" value="RNaseH-like_sf"/>
</dbReference>
<proteinExistence type="predicted"/>
<dbReference type="InterPro" id="IPR006641">
    <property type="entry name" value="YqgF/RNaseH-like_dom"/>
</dbReference>
<dbReference type="SUPFAM" id="SSF158832">
    <property type="entry name" value="Tex N-terminal region-like"/>
    <property type="match status" value="1"/>
</dbReference>
<dbReference type="PANTHER" id="PTHR10724">
    <property type="entry name" value="30S RIBOSOMAL PROTEIN S1"/>
    <property type="match status" value="1"/>
</dbReference>
<evidence type="ECO:0000313" key="2">
    <source>
        <dbReference type="EMBL" id="OOK76881.1"/>
    </source>
</evidence>
<dbReference type="InterPro" id="IPR018974">
    <property type="entry name" value="Tex-like_N"/>
</dbReference>
<dbReference type="Pfam" id="PF22706">
    <property type="entry name" value="Tex_central_region"/>
    <property type="match status" value="1"/>
</dbReference>
<dbReference type="Gene3D" id="1.10.10.650">
    <property type="entry name" value="RuvA domain 2-like"/>
    <property type="match status" value="1"/>
</dbReference>
<dbReference type="Pfam" id="PF09371">
    <property type="entry name" value="Tex_N"/>
    <property type="match status" value="1"/>
</dbReference>
<accession>A0A1V3XEL0</accession>
<dbReference type="GO" id="GO:0003729">
    <property type="term" value="F:mRNA binding"/>
    <property type="evidence" value="ECO:0007669"/>
    <property type="project" value="TreeGrafter"/>
</dbReference>
<comment type="caution">
    <text evidence="2">The sequence shown here is derived from an EMBL/GenBank/DDBJ whole genome shotgun (WGS) entry which is preliminary data.</text>
</comment>
<evidence type="ECO:0000313" key="3">
    <source>
        <dbReference type="Proteomes" id="UP000188532"/>
    </source>
</evidence>
<dbReference type="EMBL" id="MVBN01000003">
    <property type="protein sequence ID" value="OOK76881.1"/>
    <property type="molecule type" value="Genomic_DNA"/>
</dbReference>
<dbReference type="InterPro" id="IPR023319">
    <property type="entry name" value="Tex-like_HTH_dom_sf"/>
</dbReference>
<dbReference type="SMART" id="SM00732">
    <property type="entry name" value="YqgFc"/>
    <property type="match status" value="1"/>
</dbReference>
<dbReference type="PANTHER" id="PTHR10724:SF10">
    <property type="entry name" value="S1 RNA-BINDING DOMAIN-CONTAINING PROTEIN 1"/>
    <property type="match status" value="1"/>
</dbReference>
<dbReference type="InterPro" id="IPR055179">
    <property type="entry name" value="Tex-like_central_region"/>
</dbReference>
<feature type="domain" description="YqgF/RNase H-like" evidence="1">
    <location>
        <begin position="308"/>
        <end position="391"/>
    </location>
</feature>
<dbReference type="InterPro" id="IPR023323">
    <property type="entry name" value="Tex-like_dom_sf"/>
</dbReference>
<dbReference type="GO" id="GO:0006139">
    <property type="term" value="P:nucleobase-containing compound metabolic process"/>
    <property type="evidence" value="ECO:0007669"/>
    <property type="project" value="InterPro"/>
</dbReference>
<name>A0A1V3XEL0_MYCKA</name>
<dbReference type="GO" id="GO:0006412">
    <property type="term" value="P:translation"/>
    <property type="evidence" value="ECO:0007669"/>
    <property type="project" value="TreeGrafter"/>
</dbReference>
<gene>
    <name evidence="2" type="ORF">BZL29_3609</name>
</gene>
<dbReference type="SUPFAM" id="SSF53098">
    <property type="entry name" value="Ribonuclease H-like"/>
    <property type="match status" value="1"/>
</dbReference>
<dbReference type="Gene3D" id="3.30.420.140">
    <property type="entry name" value="YqgF/RNase H-like domain"/>
    <property type="match status" value="1"/>
</dbReference>
<organism evidence="2 3">
    <name type="scientific">Mycobacterium kansasii</name>
    <dbReference type="NCBI Taxonomy" id="1768"/>
    <lineage>
        <taxon>Bacteria</taxon>
        <taxon>Bacillati</taxon>
        <taxon>Actinomycetota</taxon>
        <taxon>Actinomycetes</taxon>
        <taxon>Mycobacteriales</taxon>
        <taxon>Mycobacteriaceae</taxon>
        <taxon>Mycobacterium</taxon>
    </lineage>
</organism>
<dbReference type="Gene3D" id="1.10.3500.10">
    <property type="entry name" value="Tex N-terminal region-like"/>
    <property type="match status" value="1"/>
</dbReference>
<dbReference type="Pfam" id="PF16921">
    <property type="entry name" value="Tex_YqgF"/>
    <property type="match status" value="1"/>
</dbReference>
<evidence type="ECO:0000259" key="1">
    <source>
        <dbReference type="SMART" id="SM00732"/>
    </source>
</evidence>
<dbReference type="STRING" id="1768.B1T50_29000"/>
<sequence>MAAAVGLLDGGATVPFIARYRKEATGGLDDGQLRTLAERLQYLRELDERRAAVLASIREQGKLTDELRAALLSADTKSRVEDIYLPYKPKRRTKAQIAREAGLEPLADRLLSDPGLVPEAAAAAFVCADVGDAADVAAALEGARHIMVERAAEDAELVGAIREKFWAQGTLGSAPWSQDVAKSAAAQNFRDYFGFSESLQTMPSHRVLAVLRGEKEKILALTFDGGADDGYEAMVAASLGVDLSADVSAKAATPWLAATVRFAWRTRLMSSAAVDARIRLRQRAEQQAVAVFAKNLTHLLLAAPAGARTTLGLDPGFRTGVKVAVVDPTGKVVDTCAIYPHQPQRQWDLAKATLAALVARHSVELIAVGNGTASRETDTLAAELINDIRAAGARHSPRRW</sequence>